<organism evidence="2 3">
    <name type="scientific">Teichococcus vastitatis</name>
    <dbReference type="NCBI Taxonomy" id="2307076"/>
    <lineage>
        <taxon>Bacteria</taxon>
        <taxon>Pseudomonadati</taxon>
        <taxon>Pseudomonadota</taxon>
        <taxon>Alphaproteobacteria</taxon>
        <taxon>Acetobacterales</taxon>
        <taxon>Roseomonadaceae</taxon>
        <taxon>Roseomonas</taxon>
    </lineage>
</organism>
<keyword evidence="3" id="KW-1185">Reference proteome</keyword>
<gene>
    <name evidence="2" type="ORF">MON41_21095</name>
</gene>
<comment type="caution">
    <text evidence="2">The sequence shown here is derived from an EMBL/GenBank/DDBJ whole genome shotgun (WGS) entry which is preliminary data.</text>
</comment>
<feature type="domain" description="Insertion element IS402-like" evidence="1">
    <location>
        <begin position="10"/>
        <end position="62"/>
    </location>
</feature>
<dbReference type="InterPro" id="IPR025161">
    <property type="entry name" value="IS402-like_dom"/>
</dbReference>
<dbReference type="EMBL" id="JALBUU010000095">
    <property type="protein sequence ID" value="MCI0756159.1"/>
    <property type="molecule type" value="Genomic_DNA"/>
</dbReference>
<dbReference type="PANTHER" id="PTHR46637">
    <property type="entry name" value="TIS1421-TRANSPOSASE PROTEIN A"/>
    <property type="match status" value="1"/>
</dbReference>
<sequence length="124" mass="13645">MQQIPRAWKRDEVALRRFIAAALWICRTGAPWRDLPEALGPWSTVYHRWRRWCLRGWWELIFEALRPSLPADGLILLDSTTCKAHRAASGAAGSTAAAEALGRSRGGCAPSSMPALMARAVSCG</sequence>
<dbReference type="PANTHER" id="PTHR46637:SF1">
    <property type="entry name" value="BLL5188 PROTEIN"/>
    <property type="match status" value="1"/>
</dbReference>
<dbReference type="Proteomes" id="UP001201985">
    <property type="component" value="Unassembled WGS sequence"/>
</dbReference>
<name>A0ABS9WC23_9PROT</name>
<proteinExistence type="predicted"/>
<evidence type="ECO:0000313" key="2">
    <source>
        <dbReference type="EMBL" id="MCI0756159.1"/>
    </source>
</evidence>
<evidence type="ECO:0000259" key="1">
    <source>
        <dbReference type="Pfam" id="PF13340"/>
    </source>
</evidence>
<dbReference type="Pfam" id="PF13340">
    <property type="entry name" value="DUF4096"/>
    <property type="match status" value="1"/>
</dbReference>
<reference evidence="2 3" key="1">
    <citation type="submission" date="2022-03" db="EMBL/GenBank/DDBJ databases">
        <title>Complete genome analysis of Roseomonas KG 17.1 : a prolific producer of plant growth promoters.</title>
        <authorList>
            <person name="Saadouli I."/>
            <person name="Najjari A."/>
            <person name="Mosbah A."/>
            <person name="Ouzari H.I."/>
        </authorList>
    </citation>
    <scope>NUCLEOTIDE SEQUENCE [LARGE SCALE GENOMIC DNA]</scope>
    <source>
        <strain evidence="2 3">KG17-1</strain>
    </source>
</reference>
<protein>
    <submittedName>
        <fullName evidence="2">Transposase</fullName>
    </submittedName>
</protein>
<accession>A0ABS9WC23</accession>
<evidence type="ECO:0000313" key="3">
    <source>
        <dbReference type="Proteomes" id="UP001201985"/>
    </source>
</evidence>
<dbReference type="InterPro" id="IPR052909">
    <property type="entry name" value="Transposase_6_like"/>
</dbReference>